<evidence type="ECO:0000313" key="1">
    <source>
        <dbReference type="EMBL" id="PJE51563.1"/>
    </source>
</evidence>
<reference evidence="1 2" key="1">
    <citation type="submission" date="2017-09" db="EMBL/GenBank/DDBJ databases">
        <title>Depth-based differentiation of microbial function through sediment-hosted aquifers and enrichment of novel symbionts in the deep terrestrial subsurface.</title>
        <authorList>
            <person name="Probst A.J."/>
            <person name="Ladd B."/>
            <person name="Jarett J.K."/>
            <person name="Geller-Mcgrath D.E."/>
            <person name="Sieber C.M."/>
            <person name="Emerson J.B."/>
            <person name="Anantharaman K."/>
            <person name="Thomas B.C."/>
            <person name="Malmstrom R."/>
            <person name="Stieglmeier M."/>
            <person name="Klingl A."/>
            <person name="Woyke T."/>
            <person name="Ryan C.M."/>
            <person name="Banfield J.F."/>
        </authorList>
    </citation>
    <scope>NUCLEOTIDE SEQUENCE [LARGE SCALE GENOMIC DNA]</scope>
    <source>
        <strain evidence="1">CG10_big_fil_rev_8_21_14_0_10_36_16</strain>
    </source>
</reference>
<protein>
    <submittedName>
        <fullName evidence="1">Uncharacterized protein</fullName>
    </submittedName>
</protein>
<name>A0A2J0QC47_9BACT</name>
<dbReference type="AlphaFoldDB" id="A0A2J0QC47"/>
<sequence>MPFAEGVFYFHMASRHSTYRLEPPPFLGPNFNNYCFAILLAIWPFSQTEKQKILWPRLKRELQ</sequence>
<comment type="caution">
    <text evidence="1">The sequence shown here is derived from an EMBL/GenBank/DDBJ whole genome shotgun (WGS) entry which is preliminary data.</text>
</comment>
<accession>A0A2J0QC47</accession>
<gene>
    <name evidence="1" type="ORF">COV29_00180</name>
</gene>
<dbReference type="Proteomes" id="UP000228496">
    <property type="component" value="Unassembled WGS sequence"/>
</dbReference>
<organism evidence="1 2">
    <name type="scientific">Candidatus Yanofskybacteria bacterium CG10_big_fil_rev_8_21_14_0_10_36_16</name>
    <dbReference type="NCBI Taxonomy" id="1975096"/>
    <lineage>
        <taxon>Bacteria</taxon>
        <taxon>Candidatus Yanofskyibacteriota</taxon>
    </lineage>
</organism>
<dbReference type="EMBL" id="PCXQ01000001">
    <property type="protein sequence ID" value="PJE51563.1"/>
    <property type="molecule type" value="Genomic_DNA"/>
</dbReference>
<proteinExistence type="predicted"/>
<evidence type="ECO:0000313" key="2">
    <source>
        <dbReference type="Proteomes" id="UP000228496"/>
    </source>
</evidence>